<organism evidence="1 2">
    <name type="scientific">Gossypium laxum</name>
    <dbReference type="NCBI Taxonomy" id="34288"/>
    <lineage>
        <taxon>Eukaryota</taxon>
        <taxon>Viridiplantae</taxon>
        <taxon>Streptophyta</taxon>
        <taxon>Embryophyta</taxon>
        <taxon>Tracheophyta</taxon>
        <taxon>Spermatophyta</taxon>
        <taxon>Magnoliopsida</taxon>
        <taxon>eudicotyledons</taxon>
        <taxon>Gunneridae</taxon>
        <taxon>Pentapetalae</taxon>
        <taxon>rosids</taxon>
        <taxon>malvids</taxon>
        <taxon>Malvales</taxon>
        <taxon>Malvaceae</taxon>
        <taxon>Malvoideae</taxon>
        <taxon>Gossypium</taxon>
    </lineage>
</organism>
<reference evidence="1 2" key="1">
    <citation type="journal article" date="2019" name="Genome Biol. Evol.">
        <title>Insights into the evolution of the New World diploid cottons (Gossypium, subgenus Houzingenia) based on genome sequencing.</title>
        <authorList>
            <person name="Grover C.E."/>
            <person name="Arick M.A. 2nd"/>
            <person name="Thrash A."/>
            <person name="Conover J.L."/>
            <person name="Sanders W.S."/>
            <person name="Peterson D.G."/>
            <person name="Frelichowski J.E."/>
            <person name="Scheffler J.A."/>
            <person name="Scheffler B.E."/>
            <person name="Wendel J.F."/>
        </authorList>
    </citation>
    <scope>NUCLEOTIDE SEQUENCE [LARGE SCALE GENOMIC DNA]</scope>
    <source>
        <strain evidence="1">4</strain>
        <tissue evidence="1">Leaf</tissue>
    </source>
</reference>
<dbReference type="Proteomes" id="UP000593574">
    <property type="component" value="Unassembled WGS sequence"/>
</dbReference>
<proteinExistence type="predicted"/>
<dbReference type="EMBL" id="JABEZV010000008">
    <property type="protein sequence ID" value="MBA0717639.1"/>
    <property type="molecule type" value="Genomic_DNA"/>
</dbReference>
<evidence type="ECO:0000313" key="1">
    <source>
        <dbReference type="EMBL" id="MBA0717639.1"/>
    </source>
</evidence>
<evidence type="ECO:0000313" key="2">
    <source>
        <dbReference type="Proteomes" id="UP000593574"/>
    </source>
</evidence>
<dbReference type="AlphaFoldDB" id="A0A7J9A254"/>
<accession>A0A7J9A254</accession>
<name>A0A7J9A254_9ROSI</name>
<gene>
    <name evidence="1" type="ORF">Golax_005437</name>
</gene>
<keyword evidence="2" id="KW-1185">Reference proteome</keyword>
<sequence length="22" mass="2484">MLRLMGFFAEVKDNGAKLDLNT</sequence>
<comment type="caution">
    <text evidence="1">The sequence shown here is derived from an EMBL/GenBank/DDBJ whole genome shotgun (WGS) entry which is preliminary data.</text>
</comment>
<protein>
    <submittedName>
        <fullName evidence="1">Uncharacterized protein</fullName>
    </submittedName>
</protein>